<proteinExistence type="predicted"/>
<reference evidence="2 3" key="1">
    <citation type="submission" date="2020-06" db="EMBL/GenBank/DDBJ databases">
        <title>Dyadobacter sandarakinus sp. nov., isolated from the soil of the Arctic Yellow River Station.</title>
        <authorList>
            <person name="Zhang Y."/>
            <person name="Peng F."/>
        </authorList>
    </citation>
    <scope>NUCLEOTIDE SEQUENCE [LARGE SCALE GENOMIC DNA]</scope>
    <source>
        <strain evidence="2 3">Q3-56</strain>
    </source>
</reference>
<sequence>MRMPALICLALLFTFAASAFRPVDKQAFYKVLEAGDESRIDEMVAELEKESSSATVKAYMGALIMKKAGFVKGASAKVKTFKKGAQLLEDEIKNNPGNTEYRFLRLTIQEHAPGILKYNKQLEEDKAAVVKGYSGLEPALKTIIRDYARDSRVLKKEDLK</sequence>
<dbReference type="EMBL" id="CP056775">
    <property type="protein sequence ID" value="QRR03969.1"/>
    <property type="molecule type" value="Genomic_DNA"/>
</dbReference>
<gene>
    <name evidence="2" type="ORF">HWI92_25165</name>
</gene>
<feature type="signal peptide" evidence="1">
    <location>
        <begin position="1"/>
        <end position="19"/>
    </location>
</feature>
<organism evidence="2 3">
    <name type="scientific">Dyadobacter sandarakinus</name>
    <dbReference type="NCBI Taxonomy" id="2747268"/>
    <lineage>
        <taxon>Bacteria</taxon>
        <taxon>Pseudomonadati</taxon>
        <taxon>Bacteroidota</taxon>
        <taxon>Cytophagia</taxon>
        <taxon>Cytophagales</taxon>
        <taxon>Spirosomataceae</taxon>
        <taxon>Dyadobacter</taxon>
    </lineage>
</organism>
<keyword evidence="3" id="KW-1185">Reference proteome</keyword>
<evidence type="ECO:0008006" key="4">
    <source>
        <dbReference type="Google" id="ProtNLM"/>
    </source>
</evidence>
<name>A0ABX7ICW4_9BACT</name>
<evidence type="ECO:0000313" key="2">
    <source>
        <dbReference type="EMBL" id="QRR03969.1"/>
    </source>
</evidence>
<accession>A0ABX7ICW4</accession>
<feature type="chain" id="PRO_5046759022" description="DUF4142 domain-containing protein" evidence="1">
    <location>
        <begin position="20"/>
        <end position="160"/>
    </location>
</feature>
<protein>
    <recommendedName>
        <fullName evidence="4">DUF4142 domain-containing protein</fullName>
    </recommendedName>
</protein>
<evidence type="ECO:0000256" key="1">
    <source>
        <dbReference type="SAM" id="SignalP"/>
    </source>
</evidence>
<keyword evidence="1" id="KW-0732">Signal</keyword>
<dbReference type="Proteomes" id="UP000612680">
    <property type="component" value="Chromosome"/>
</dbReference>
<evidence type="ECO:0000313" key="3">
    <source>
        <dbReference type="Proteomes" id="UP000612680"/>
    </source>
</evidence>